<evidence type="ECO:0000256" key="1">
    <source>
        <dbReference type="ARBA" id="ARBA00023015"/>
    </source>
</evidence>
<keyword evidence="1" id="KW-0805">Transcription regulation</keyword>
<evidence type="ECO:0000256" key="3">
    <source>
        <dbReference type="ARBA" id="ARBA00023163"/>
    </source>
</evidence>
<evidence type="ECO:0000259" key="4">
    <source>
        <dbReference type="PROSITE" id="PS01124"/>
    </source>
</evidence>
<keyword evidence="2" id="KW-0238">DNA-binding</keyword>
<dbReference type="InterPro" id="IPR020449">
    <property type="entry name" value="Tscrpt_reg_AraC-type_HTH"/>
</dbReference>
<dbReference type="InterPro" id="IPR009057">
    <property type="entry name" value="Homeodomain-like_sf"/>
</dbReference>
<keyword evidence="6" id="KW-1185">Reference proteome</keyword>
<dbReference type="Gene3D" id="1.10.10.60">
    <property type="entry name" value="Homeodomain-like"/>
    <property type="match status" value="2"/>
</dbReference>
<dbReference type="PROSITE" id="PS01124">
    <property type="entry name" value="HTH_ARAC_FAMILY_2"/>
    <property type="match status" value="1"/>
</dbReference>
<dbReference type="RefSeq" id="WP_120017980.1">
    <property type="nucleotide sequence ID" value="NZ_QZWZ01000037.1"/>
</dbReference>
<dbReference type="SMART" id="SM00342">
    <property type="entry name" value="HTH_ARAC"/>
    <property type="match status" value="1"/>
</dbReference>
<feature type="domain" description="HTH araC/xylS-type" evidence="4">
    <location>
        <begin position="209"/>
        <end position="307"/>
    </location>
</feature>
<organism evidence="5 6">
    <name type="scientific">Mesorhizobium waimense</name>
    <dbReference type="NCBI Taxonomy" id="1300307"/>
    <lineage>
        <taxon>Bacteria</taxon>
        <taxon>Pseudomonadati</taxon>
        <taxon>Pseudomonadota</taxon>
        <taxon>Alphaproteobacteria</taxon>
        <taxon>Hyphomicrobiales</taxon>
        <taxon>Phyllobacteriaceae</taxon>
        <taxon>Mesorhizobium</taxon>
    </lineage>
</organism>
<dbReference type="InterPro" id="IPR050204">
    <property type="entry name" value="AraC_XylS_family_regulators"/>
</dbReference>
<evidence type="ECO:0000313" key="5">
    <source>
        <dbReference type="EMBL" id="RJT30085.1"/>
    </source>
</evidence>
<keyword evidence="3" id="KW-0804">Transcription</keyword>
<dbReference type="PANTHER" id="PTHR46796">
    <property type="entry name" value="HTH-TYPE TRANSCRIPTIONAL ACTIVATOR RHAS-RELATED"/>
    <property type="match status" value="1"/>
</dbReference>
<proteinExistence type="predicted"/>
<dbReference type="GO" id="GO:0003700">
    <property type="term" value="F:DNA-binding transcription factor activity"/>
    <property type="evidence" value="ECO:0007669"/>
    <property type="project" value="InterPro"/>
</dbReference>
<dbReference type="PANTHER" id="PTHR46796:SF7">
    <property type="entry name" value="ARAC FAMILY TRANSCRIPTIONAL REGULATOR"/>
    <property type="match status" value="1"/>
</dbReference>
<dbReference type="PRINTS" id="PR00032">
    <property type="entry name" value="HTHARAC"/>
</dbReference>
<dbReference type="Proteomes" id="UP000272706">
    <property type="component" value="Unassembled WGS sequence"/>
</dbReference>
<reference evidence="5 6" key="1">
    <citation type="submission" date="2018-09" db="EMBL/GenBank/DDBJ databases">
        <title>Mesorhizobium carmichaelinearum sp. nov. isolated from Carmichaelinea spp. root nodules in New Zealand.</title>
        <authorList>
            <person name="De Meyer S.E."/>
        </authorList>
    </citation>
    <scope>NUCLEOTIDE SEQUENCE [LARGE SCALE GENOMIC DNA]</scope>
    <source>
        <strain evidence="5 6">ICMP19557</strain>
    </source>
</reference>
<name>A0A3A5K5H2_9HYPH</name>
<evidence type="ECO:0000313" key="6">
    <source>
        <dbReference type="Proteomes" id="UP000272706"/>
    </source>
</evidence>
<evidence type="ECO:0000256" key="2">
    <source>
        <dbReference type="ARBA" id="ARBA00023125"/>
    </source>
</evidence>
<comment type="caution">
    <text evidence="5">The sequence shown here is derived from an EMBL/GenBank/DDBJ whole genome shotgun (WGS) entry which is preliminary data.</text>
</comment>
<protein>
    <submittedName>
        <fullName evidence="5">AraC family transcriptional regulator</fullName>
    </submittedName>
</protein>
<gene>
    <name evidence="5" type="ORF">D3227_30620</name>
</gene>
<dbReference type="GO" id="GO:0043565">
    <property type="term" value="F:sequence-specific DNA binding"/>
    <property type="evidence" value="ECO:0007669"/>
    <property type="project" value="InterPro"/>
</dbReference>
<dbReference type="InterPro" id="IPR018060">
    <property type="entry name" value="HTH_AraC"/>
</dbReference>
<dbReference type="InterPro" id="IPR032783">
    <property type="entry name" value="AraC_lig"/>
</dbReference>
<dbReference type="SUPFAM" id="SSF46689">
    <property type="entry name" value="Homeodomain-like"/>
    <property type="match status" value="2"/>
</dbReference>
<sequence length="313" mass="34491">MLRAMRLTGGIFLDAELTAPWCISAKVGPEDCSPFTPEPRHIIAYHYVTAGRCVLKVGGQQPVQIESGEIVVLPRNDDHVLGSALNLRPVSAEQLIQPGPEGGLAKIIYGGNGERTQIFCGFLGNDLPHNAFIAMLPSVLKLDVAEGGSWIESTFRFATKELAGRHATSPAMLAKLAEVLFMEAVRRYLSSQPPAGNTWTAGMRDPVVGRALGLLHGQIARRWTTEALAREIAVSRSAFAERFTRVIGEPPMRYLARQRFEQASAQLRDSADPIVRIAFDIGYESEAAFNRAFRREYGVPPAAWRREHMVRKA</sequence>
<dbReference type="Pfam" id="PF12852">
    <property type="entry name" value="Cupin_6"/>
    <property type="match status" value="1"/>
</dbReference>
<dbReference type="OrthoDB" id="9802263at2"/>
<dbReference type="Pfam" id="PF12833">
    <property type="entry name" value="HTH_18"/>
    <property type="match status" value="1"/>
</dbReference>
<accession>A0A3A5K5H2</accession>
<dbReference type="AlphaFoldDB" id="A0A3A5K5H2"/>
<dbReference type="EMBL" id="QZWZ01000037">
    <property type="protein sequence ID" value="RJT30085.1"/>
    <property type="molecule type" value="Genomic_DNA"/>
</dbReference>